<evidence type="ECO:0000313" key="2">
    <source>
        <dbReference type="Proteomes" id="UP000499080"/>
    </source>
</evidence>
<sequence length="149" mass="16870">MISLDVAGSLNNVCWESIRYQLVQRCLLLAITKEYRTSSTLSLKVLTGLPPLDLKAFETYSSFLVLRARQDVTIHYVMFHCEDFVRMDFHTRLIRPSKAASASIGRSPLETVLRCSPTHSGIFDESGRPKVDFIIYRPGSNGCIHFKAE</sequence>
<dbReference type="OrthoDB" id="411823at2759"/>
<gene>
    <name evidence="1" type="ORF">AVEN_30876_1</name>
</gene>
<reference evidence="1 2" key="1">
    <citation type="journal article" date="2019" name="Sci. Rep.">
        <title>Orb-weaving spider Araneus ventricosus genome elucidates the spidroin gene catalogue.</title>
        <authorList>
            <person name="Kono N."/>
            <person name="Nakamura H."/>
            <person name="Ohtoshi R."/>
            <person name="Moran D.A.P."/>
            <person name="Shinohara A."/>
            <person name="Yoshida Y."/>
            <person name="Fujiwara M."/>
            <person name="Mori M."/>
            <person name="Tomita M."/>
            <person name="Arakawa K."/>
        </authorList>
    </citation>
    <scope>NUCLEOTIDE SEQUENCE [LARGE SCALE GENOMIC DNA]</scope>
</reference>
<keyword evidence="2" id="KW-1185">Reference proteome</keyword>
<organism evidence="1 2">
    <name type="scientific">Araneus ventricosus</name>
    <name type="common">Orbweaver spider</name>
    <name type="synonym">Epeira ventricosa</name>
    <dbReference type="NCBI Taxonomy" id="182803"/>
    <lineage>
        <taxon>Eukaryota</taxon>
        <taxon>Metazoa</taxon>
        <taxon>Ecdysozoa</taxon>
        <taxon>Arthropoda</taxon>
        <taxon>Chelicerata</taxon>
        <taxon>Arachnida</taxon>
        <taxon>Araneae</taxon>
        <taxon>Araneomorphae</taxon>
        <taxon>Entelegynae</taxon>
        <taxon>Araneoidea</taxon>
        <taxon>Araneidae</taxon>
        <taxon>Araneus</taxon>
    </lineage>
</organism>
<accession>A0A4Y2RTT8</accession>
<name>A0A4Y2RTT8_ARAVE</name>
<dbReference type="Proteomes" id="UP000499080">
    <property type="component" value="Unassembled WGS sequence"/>
</dbReference>
<protein>
    <submittedName>
        <fullName evidence="1">Uncharacterized protein</fullName>
    </submittedName>
</protein>
<comment type="caution">
    <text evidence="1">The sequence shown here is derived from an EMBL/GenBank/DDBJ whole genome shotgun (WGS) entry which is preliminary data.</text>
</comment>
<evidence type="ECO:0000313" key="1">
    <source>
        <dbReference type="EMBL" id="GBN79133.1"/>
    </source>
</evidence>
<dbReference type="AlphaFoldDB" id="A0A4Y2RTT8"/>
<proteinExistence type="predicted"/>
<dbReference type="EMBL" id="BGPR01018428">
    <property type="protein sequence ID" value="GBN79133.1"/>
    <property type="molecule type" value="Genomic_DNA"/>
</dbReference>